<dbReference type="PANTHER" id="PTHR43507:SF20">
    <property type="entry name" value="NADH-UBIQUINONE OXIDOREDUCTASE CHAIN 4"/>
    <property type="match status" value="1"/>
</dbReference>
<evidence type="ECO:0000256" key="3">
    <source>
        <dbReference type="ARBA" id="ARBA00012944"/>
    </source>
</evidence>
<feature type="transmembrane region" description="Helical" evidence="16">
    <location>
        <begin position="363"/>
        <end position="388"/>
    </location>
</feature>
<dbReference type="EMBL" id="MK641809">
    <property type="protein sequence ID" value="QBX99306.1"/>
    <property type="molecule type" value="Genomic_DNA"/>
</dbReference>
<keyword evidence="11 16" id="KW-0520">NAD</keyword>
<dbReference type="InterPro" id="IPR003918">
    <property type="entry name" value="NADH_UbQ_OxRdtase"/>
</dbReference>
<evidence type="ECO:0000256" key="2">
    <source>
        <dbReference type="ARBA" id="ARBA00009025"/>
    </source>
</evidence>
<proteinExistence type="inferred from homology"/>
<sequence>MGLKKFDCYTWLVGFLAVFCLLLVFEVSSFFVGCDGVSLVNKFFCFDGVSFYLSLLSIGIWLIVLFYGNYLTTLTITMISFSVYFSILCYCCGHALFFWFFYEMSILCLLLLLVLESPYSERYIASWYLMGYVVVTSLPMLVCIFYLSFSFGTFSIYAWQGEAGIPEGLFVFLAFLFVTKIPLFPFHVWLPIVHAEASSIVSVCLSGFIMKLGILGVFRLCYKVVPDYVFFVTYVLFLLVFSVSFFFSACRELDGKRWLAFLSLSHITIPVVCLCSGLFDNVFVSFLYCLGHGFSAGLTFLLLWVMYDVTGTRNWFLVKNCVSNSFMFRLCCVFSLCTVASFPPTVQFFSEISVFYCSGFLSFLFFMLLLVYLFFGGLVPIFVLGVVLTRHYSISFGSGSIFSGLCSVIFLVFWSFVFFMLI</sequence>
<feature type="transmembrane region" description="Helical" evidence="16">
    <location>
        <begin position="82"/>
        <end position="115"/>
    </location>
</feature>
<evidence type="ECO:0000256" key="14">
    <source>
        <dbReference type="ARBA" id="ARBA00023136"/>
    </source>
</evidence>
<feature type="transmembrane region" description="Helical" evidence="16">
    <location>
        <begin position="200"/>
        <end position="222"/>
    </location>
</feature>
<name>A0A4D6C6F6_9TREM</name>
<keyword evidence="5 16" id="KW-0813">Transport</keyword>
<comment type="catalytic activity">
    <reaction evidence="15 16">
        <text>a ubiquinone + NADH + 5 H(+)(in) = a ubiquinol + NAD(+) + 4 H(+)(out)</text>
        <dbReference type="Rhea" id="RHEA:29091"/>
        <dbReference type="Rhea" id="RHEA-COMP:9565"/>
        <dbReference type="Rhea" id="RHEA-COMP:9566"/>
        <dbReference type="ChEBI" id="CHEBI:15378"/>
        <dbReference type="ChEBI" id="CHEBI:16389"/>
        <dbReference type="ChEBI" id="CHEBI:17976"/>
        <dbReference type="ChEBI" id="CHEBI:57540"/>
        <dbReference type="ChEBI" id="CHEBI:57945"/>
        <dbReference type="EC" id="7.1.1.2"/>
    </reaction>
</comment>
<evidence type="ECO:0000256" key="4">
    <source>
        <dbReference type="ARBA" id="ARBA00021006"/>
    </source>
</evidence>
<evidence type="ECO:0000256" key="10">
    <source>
        <dbReference type="ARBA" id="ARBA00022989"/>
    </source>
</evidence>
<keyword evidence="10 16" id="KW-1133">Transmembrane helix</keyword>
<geneLocation type="mitochondrion" evidence="18"/>
<dbReference type="GO" id="GO:0042773">
    <property type="term" value="P:ATP synthesis coupled electron transport"/>
    <property type="evidence" value="ECO:0007669"/>
    <property type="project" value="InterPro"/>
</dbReference>
<keyword evidence="7 16" id="KW-0812">Transmembrane</keyword>
<comment type="function">
    <text evidence="16">Core subunit of the mitochondrial membrane respiratory chain NADH dehydrogenase (Complex I) which catalyzes electron transfer from NADH through the respiratory chain, using ubiquinone as an electron acceptor. Essential for the catalytic activity and assembly of complex I.</text>
</comment>
<organism evidence="18">
    <name type="scientific">Plagiorchis maculosus</name>
    <dbReference type="NCBI Taxonomy" id="168655"/>
    <lineage>
        <taxon>Eukaryota</taxon>
        <taxon>Metazoa</taxon>
        <taxon>Spiralia</taxon>
        <taxon>Lophotrochozoa</taxon>
        <taxon>Platyhelminthes</taxon>
        <taxon>Trematoda</taxon>
        <taxon>Digenea</taxon>
        <taxon>Plagiorchiida</taxon>
        <taxon>Xiphidiata</taxon>
        <taxon>Plagiorchioidea</taxon>
        <taxon>Plagiorchiidae</taxon>
        <taxon>Plagiorchis</taxon>
    </lineage>
</organism>
<keyword evidence="13 16" id="KW-0496">Mitochondrion</keyword>
<dbReference type="PANTHER" id="PTHR43507">
    <property type="entry name" value="NADH-UBIQUINONE OXIDOREDUCTASE CHAIN 4"/>
    <property type="match status" value="1"/>
</dbReference>
<evidence type="ECO:0000256" key="12">
    <source>
        <dbReference type="ARBA" id="ARBA00023075"/>
    </source>
</evidence>
<evidence type="ECO:0000256" key="8">
    <source>
        <dbReference type="ARBA" id="ARBA00022967"/>
    </source>
</evidence>
<evidence type="ECO:0000256" key="9">
    <source>
        <dbReference type="ARBA" id="ARBA00022982"/>
    </source>
</evidence>
<reference evidence="18" key="2">
    <citation type="submission" date="2019-03" db="EMBL/GenBank/DDBJ databases">
        <authorList>
            <person name="Suleman S."/>
            <person name="Ma J."/>
            <person name="Khan M.S."/>
            <person name="Tkach V.V."/>
            <person name="Muhammad N."/>
            <person name="Zhu X.Q."/>
        </authorList>
    </citation>
    <scope>NUCLEOTIDE SEQUENCE</scope>
    <source>
        <strain evidence="18">Pakistan</strain>
    </source>
</reference>
<evidence type="ECO:0000313" key="18">
    <source>
        <dbReference type="EMBL" id="QBX99306.1"/>
    </source>
</evidence>
<feature type="transmembrane region" description="Helical" evidence="16">
    <location>
        <begin position="326"/>
        <end position="343"/>
    </location>
</feature>
<feature type="transmembrane region" description="Helical" evidence="16">
    <location>
        <begin position="228"/>
        <end position="247"/>
    </location>
</feature>
<dbReference type="AlphaFoldDB" id="A0A4D6C6F6"/>
<dbReference type="InterPro" id="IPR001750">
    <property type="entry name" value="ND/Mrp_TM"/>
</dbReference>
<evidence type="ECO:0000256" key="15">
    <source>
        <dbReference type="ARBA" id="ARBA00049551"/>
    </source>
</evidence>
<dbReference type="GO" id="GO:0048039">
    <property type="term" value="F:ubiquinone binding"/>
    <property type="evidence" value="ECO:0007669"/>
    <property type="project" value="TreeGrafter"/>
</dbReference>
<evidence type="ECO:0000256" key="5">
    <source>
        <dbReference type="ARBA" id="ARBA00022448"/>
    </source>
</evidence>
<reference evidence="18" key="1">
    <citation type="journal article" date="2019" name="Parasitol. Int.">
        <title>Characterization of the complete mitochondrial genome of Plagiorchis maculosus (Digenea, Plagiorchiidae), Representative of a taxonomically complex digenean family.</title>
        <authorList>
            <person name="Suleman"/>
            <person name="Ma J."/>
            <person name="Khan M.S."/>
            <person name="Tkach V.V."/>
            <person name="Muhammad N."/>
            <person name="Zhang D."/>
            <person name="Zhu X.Q."/>
        </authorList>
    </citation>
    <scope>NUCLEOTIDE SEQUENCE</scope>
    <source>
        <strain evidence="18">Pakistan</strain>
    </source>
</reference>
<feature type="domain" description="NADH:quinone oxidoreductase/Mrp antiporter transmembrane" evidence="17">
    <location>
        <begin position="96"/>
        <end position="371"/>
    </location>
</feature>
<keyword evidence="12 16" id="KW-0830">Ubiquinone</keyword>
<feature type="transmembrane region" description="Helical" evidence="16">
    <location>
        <begin position="400"/>
        <end position="421"/>
    </location>
</feature>
<feature type="transmembrane region" description="Helical" evidence="16">
    <location>
        <begin position="12"/>
        <end position="32"/>
    </location>
</feature>
<feature type="transmembrane region" description="Helical" evidence="16">
    <location>
        <begin position="127"/>
        <end position="149"/>
    </location>
</feature>
<keyword evidence="14 16" id="KW-0472">Membrane</keyword>
<evidence type="ECO:0000256" key="1">
    <source>
        <dbReference type="ARBA" id="ARBA00004225"/>
    </source>
</evidence>
<dbReference type="GO" id="GO:0008137">
    <property type="term" value="F:NADH dehydrogenase (ubiquinone) activity"/>
    <property type="evidence" value="ECO:0007669"/>
    <property type="project" value="UniProtKB-UniRule"/>
</dbReference>
<evidence type="ECO:0000256" key="11">
    <source>
        <dbReference type="ARBA" id="ARBA00023027"/>
    </source>
</evidence>
<gene>
    <name evidence="18" type="primary">nad4</name>
</gene>
<evidence type="ECO:0000256" key="6">
    <source>
        <dbReference type="ARBA" id="ARBA00022660"/>
    </source>
</evidence>
<evidence type="ECO:0000256" key="13">
    <source>
        <dbReference type="ARBA" id="ARBA00023128"/>
    </source>
</evidence>
<comment type="similarity">
    <text evidence="2 16">Belongs to the complex I subunit 4 family.</text>
</comment>
<feature type="transmembrane region" description="Helical" evidence="16">
    <location>
        <begin position="169"/>
        <end position="188"/>
    </location>
</feature>
<dbReference type="PRINTS" id="PR01437">
    <property type="entry name" value="NUOXDRDTASE4"/>
</dbReference>
<evidence type="ECO:0000256" key="7">
    <source>
        <dbReference type="ARBA" id="ARBA00022692"/>
    </source>
</evidence>
<dbReference type="Pfam" id="PF00361">
    <property type="entry name" value="Proton_antipo_M"/>
    <property type="match status" value="1"/>
</dbReference>
<accession>A0A4D6C6F6</accession>
<evidence type="ECO:0000256" key="16">
    <source>
        <dbReference type="RuleBase" id="RU003297"/>
    </source>
</evidence>
<dbReference type="GO" id="GO:0015990">
    <property type="term" value="P:electron transport coupled proton transport"/>
    <property type="evidence" value="ECO:0007669"/>
    <property type="project" value="TreeGrafter"/>
</dbReference>
<protein>
    <recommendedName>
        <fullName evidence="4 16">NADH-ubiquinone oxidoreductase chain 4</fullName>
        <ecNumber evidence="3 16">7.1.1.2</ecNumber>
    </recommendedName>
</protein>
<keyword evidence="9 16" id="KW-0249">Electron transport</keyword>
<evidence type="ECO:0000259" key="17">
    <source>
        <dbReference type="Pfam" id="PF00361"/>
    </source>
</evidence>
<feature type="transmembrane region" description="Helical" evidence="16">
    <location>
        <begin position="44"/>
        <end position="70"/>
    </location>
</feature>
<comment type="subcellular location">
    <subcellularLocation>
        <location evidence="1 16">Mitochondrion membrane</location>
        <topology evidence="1 16">Multi-pass membrane protein</topology>
    </subcellularLocation>
</comment>
<feature type="transmembrane region" description="Helical" evidence="16">
    <location>
        <begin position="285"/>
        <end position="305"/>
    </location>
</feature>
<dbReference type="GO" id="GO:0031966">
    <property type="term" value="C:mitochondrial membrane"/>
    <property type="evidence" value="ECO:0007669"/>
    <property type="project" value="UniProtKB-SubCell"/>
</dbReference>
<feature type="transmembrane region" description="Helical" evidence="16">
    <location>
        <begin position="259"/>
        <end position="279"/>
    </location>
</feature>
<keyword evidence="6 16" id="KW-0679">Respiratory chain</keyword>
<dbReference type="GO" id="GO:0003954">
    <property type="term" value="F:NADH dehydrogenase activity"/>
    <property type="evidence" value="ECO:0007669"/>
    <property type="project" value="TreeGrafter"/>
</dbReference>
<dbReference type="EC" id="7.1.1.2" evidence="3 16"/>
<keyword evidence="8" id="KW-1278">Translocase</keyword>